<sequence>MDGSRNFTTKVPYIARDPLYKEEKLYSCDFNLGDSVIRNNHRYDWASVNVTAITDPKAFDLDTHGFCVLNAKTFVSPEKAIAEKPTIEDAYGKEVETLLHHHFPQYTRFEVMNIIVRKRDERYPSPEDFSVVSHEQPARVPHCDFSLSGLPLQTEASFPDQWENLKDKDFDVLNLWRPLNSPNDDWPLAIADFTSIHEGDVILNDDLHRDRAVENSLLHFNPGHRWYYLPSQTIEDILVFRTVDSTGKRPYAFHCAVNSPFSKPGELRSSIEARVYAIR</sequence>
<comment type="caution">
    <text evidence="1">The sequence shown here is derived from an EMBL/GenBank/DDBJ whole genome shotgun (WGS) entry which is preliminary data.</text>
</comment>
<name>A0ACC2JXR6_9PEZI</name>
<protein>
    <submittedName>
        <fullName evidence="1">Uncharacterized protein</fullName>
    </submittedName>
</protein>
<proteinExistence type="predicted"/>
<accession>A0ACC2JXR6</accession>
<keyword evidence="2" id="KW-1185">Reference proteome</keyword>
<evidence type="ECO:0000313" key="2">
    <source>
        <dbReference type="Proteomes" id="UP001153332"/>
    </source>
</evidence>
<evidence type="ECO:0000313" key="1">
    <source>
        <dbReference type="EMBL" id="KAJ8132118.1"/>
    </source>
</evidence>
<dbReference type="Proteomes" id="UP001153332">
    <property type="component" value="Unassembled WGS sequence"/>
</dbReference>
<gene>
    <name evidence="1" type="ORF">O1611_g1507</name>
</gene>
<dbReference type="EMBL" id="JAPUUL010000178">
    <property type="protein sequence ID" value="KAJ8132118.1"/>
    <property type="molecule type" value="Genomic_DNA"/>
</dbReference>
<reference evidence="1" key="1">
    <citation type="submission" date="2022-12" db="EMBL/GenBank/DDBJ databases">
        <title>Genome Sequence of Lasiodiplodia mahajangana.</title>
        <authorList>
            <person name="Buettner E."/>
        </authorList>
    </citation>
    <scope>NUCLEOTIDE SEQUENCE</scope>
    <source>
        <strain evidence="1">VT137</strain>
    </source>
</reference>
<organism evidence="1 2">
    <name type="scientific">Lasiodiplodia mahajangana</name>
    <dbReference type="NCBI Taxonomy" id="1108764"/>
    <lineage>
        <taxon>Eukaryota</taxon>
        <taxon>Fungi</taxon>
        <taxon>Dikarya</taxon>
        <taxon>Ascomycota</taxon>
        <taxon>Pezizomycotina</taxon>
        <taxon>Dothideomycetes</taxon>
        <taxon>Dothideomycetes incertae sedis</taxon>
        <taxon>Botryosphaeriales</taxon>
        <taxon>Botryosphaeriaceae</taxon>
        <taxon>Lasiodiplodia</taxon>
    </lineage>
</organism>